<sequence>MTMLCLRPDKKLLREHLDICTRKVLILRDLSNLAAKSKMDNPWNDLLATVKVLQDNYEATVNAINAHSMLT</sequence>
<keyword evidence="2" id="KW-1185">Reference proteome</keyword>
<protein>
    <submittedName>
        <fullName evidence="1">Uncharacterized protein</fullName>
    </submittedName>
</protein>
<proteinExistence type="predicted"/>
<accession>A0ACB8CD54</accession>
<reference evidence="1" key="1">
    <citation type="submission" date="2020-05" db="EMBL/GenBank/DDBJ databases">
        <title>Large-scale comparative analyses of tick genomes elucidate their genetic diversity and vector capacities.</title>
        <authorList>
            <person name="Jia N."/>
            <person name="Wang J."/>
            <person name="Shi W."/>
            <person name="Du L."/>
            <person name="Sun Y."/>
            <person name="Zhan W."/>
            <person name="Jiang J."/>
            <person name="Wang Q."/>
            <person name="Zhang B."/>
            <person name="Ji P."/>
            <person name="Sakyi L.B."/>
            <person name="Cui X."/>
            <person name="Yuan T."/>
            <person name="Jiang B."/>
            <person name="Yang W."/>
            <person name="Lam T.T.-Y."/>
            <person name="Chang Q."/>
            <person name="Ding S."/>
            <person name="Wang X."/>
            <person name="Zhu J."/>
            <person name="Ruan X."/>
            <person name="Zhao L."/>
            <person name="Wei J."/>
            <person name="Que T."/>
            <person name="Du C."/>
            <person name="Cheng J."/>
            <person name="Dai P."/>
            <person name="Han X."/>
            <person name="Huang E."/>
            <person name="Gao Y."/>
            <person name="Liu J."/>
            <person name="Shao H."/>
            <person name="Ye R."/>
            <person name="Li L."/>
            <person name="Wei W."/>
            <person name="Wang X."/>
            <person name="Wang C."/>
            <person name="Yang T."/>
            <person name="Huo Q."/>
            <person name="Li W."/>
            <person name="Guo W."/>
            <person name="Chen H."/>
            <person name="Zhou L."/>
            <person name="Ni X."/>
            <person name="Tian J."/>
            <person name="Zhou Y."/>
            <person name="Sheng Y."/>
            <person name="Liu T."/>
            <person name="Pan Y."/>
            <person name="Xia L."/>
            <person name="Li J."/>
            <person name="Zhao F."/>
            <person name="Cao W."/>
        </authorList>
    </citation>
    <scope>NUCLEOTIDE SEQUENCE</scope>
    <source>
        <strain evidence="1">Dsil-2018</strain>
    </source>
</reference>
<comment type="caution">
    <text evidence="1">The sequence shown here is derived from an EMBL/GenBank/DDBJ whole genome shotgun (WGS) entry which is preliminary data.</text>
</comment>
<gene>
    <name evidence="1" type="ORF">HPB49_003535</name>
</gene>
<evidence type="ECO:0000313" key="1">
    <source>
        <dbReference type="EMBL" id="KAH7940670.1"/>
    </source>
</evidence>
<dbReference type="Proteomes" id="UP000821865">
    <property type="component" value="Chromosome 7"/>
</dbReference>
<dbReference type="EMBL" id="CM023476">
    <property type="protein sequence ID" value="KAH7940670.1"/>
    <property type="molecule type" value="Genomic_DNA"/>
</dbReference>
<organism evidence="1 2">
    <name type="scientific">Dermacentor silvarum</name>
    <name type="common">Tick</name>
    <dbReference type="NCBI Taxonomy" id="543639"/>
    <lineage>
        <taxon>Eukaryota</taxon>
        <taxon>Metazoa</taxon>
        <taxon>Ecdysozoa</taxon>
        <taxon>Arthropoda</taxon>
        <taxon>Chelicerata</taxon>
        <taxon>Arachnida</taxon>
        <taxon>Acari</taxon>
        <taxon>Parasitiformes</taxon>
        <taxon>Ixodida</taxon>
        <taxon>Ixodoidea</taxon>
        <taxon>Ixodidae</taxon>
        <taxon>Rhipicephalinae</taxon>
        <taxon>Dermacentor</taxon>
    </lineage>
</organism>
<name>A0ACB8CD54_DERSI</name>
<evidence type="ECO:0000313" key="2">
    <source>
        <dbReference type="Proteomes" id="UP000821865"/>
    </source>
</evidence>